<reference evidence="8 15" key="4">
    <citation type="submission" date="2021-06" db="EMBL/GenBank/DDBJ databases">
        <title>Interrogation of the integrated mobile genetic elements in gut-associated Bacteroides with a consensus prediction approach.</title>
        <authorList>
            <person name="Campbell D.E."/>
            <person name="Leigh J.R."/>
            <person name="Kim T."/>
            <person name="England W."/>
            <person name="Whitaker R.J."/>
            <person name="Degnan P.H."/>
        </authorList>
    </citation>
    <scope>NUCLEOTIDE SEQUENCE</scope>
    <source>
        <strain evidence="9">VPI-3443</strain>
        <strain evidence="8 15">WAL8669</strain>
    </source>
</reference>
<dbReference type="InterPro" id="IPR000182">
    <property type="entry name" value="GNAT_dom"/>
</dbReference>
<dbReference type="Proteomes" id="UP001156218">
    <property type="component" value="Chromosome"/>
</dbReference>
<proteinExistence type="predicted"/>
<evidence type="ECO:0000313" key="12">
    <source>
        <dbReference type="Proteomes" id="UP000436858"/>
    </source>
</evidence>
<dbReference type="Proteomes" id="UP001217776">
    <property type="component" value="Unassembled WGS sequence"/>
</dbReference>
<keyword evidence="2" id="KW-0808">Transferase</keyword>
<evidence type="ECO:0000313" key="8">
    <source>
        <dbReference type="EMBL" id="UYU66656.1"/>
    </source>
</evidence>
<dbReference type="Proteomes" id="UP000440614">
    <property type="component" value="Unassembled WGS sequence"/>
</dbReference>
<dbReference type="Proteomes" id="UP000460317">
    <property type="component" value="Unassembled WGS sequence"/>
</dbReference>
<name>A0A0P0FMA7_BACT4</name>
<protein>
    <submittedName>
        <fullName evidence="2 3">Acetyltransferase</fullName>
        <ecNumber evidence="2">2.3.1.-</ecNumber>
    </submittedName>
    <submittedName>
        <fullName evidence="7">N-acetyltransferase</fullName>
    </submittedName>
</protein>
<evidence type="ECO:0000313" key="5">
    <source>
        <dbReference type="EMBL" id="KAB4474010.1"/>
    </source>
</evidence>
<reference evidence="2 10" key="1">
    <citation type="submission" date="2015-09" db="EMBL/GenBank/DDBJ databases">
        <authorList>
            <consortium name="Pathogen Informatics"/>
        </authorList>
    </citation>
    <scope>NUCLEOTIDE SEQUENCE [LARGE SCALE GENOMIC DNA]</scope>
    <source>
        <strain evidence="2 10">2789STDY5834899</strain>
    </source>
</reference>
<dbReference type="Proteomes" id="UP001162960">
    <property type="component" value="Chromosome"/>
</dbReference>
<dbReference type="Proteomes" id="UP000283616">
    <property type="component" value="Unassembled WGS sequence"/>
</dbReference>
<dbReference type="EMBL" id="WCSB01000009">
    <property type="protein sequence ID" value="KAB4452314.1"/>
    <property type="molecule type" value="Genomic_DNA"/>
</dbReference>
<dbReference type="Pfam" id="PF13508">
    <property type="entry name" value="Acetyltransf_7"/>
    <property type="match status" value="1"/>
</dbReference>
<dbReference type="EMBL" id="QROV01000009">
    <property type="protein sequence ID" value="RHL60098.1"/>
    <property type="molecule type" value="Genomic_DNA"/>
</dbReference>
<dbReference type="Gene3D" id="3.40.630.30">
    <property type="match status" value="1"/>
</dbReference>
<dbReference type="SUPFAM" id="SSF55729">
    <property type="entry name" value="Acyl-CoA N-acyltransferases (Nat)"/>
    <property type="match status" value="1"/>
</dbReference>
<feature type="domain" description="N-acetyltransferase" evidence="1">
    <location>
        <begin position="1"/>
        <end position="147"/>
    </location>
</feature>
<dbReference type="EMBL" id="CZAP01000010">
    <property type="protein sequence ID" value="CUP67568.1"/>
    <property type="molecule type" value="Genomic_DNA"/>
</dbReference>
<organism evidence="2 10">
    <name type="scientific">Bacteroides thetaiotaomicron</name>
    <dbReference type="NCBI Taxonomy" id="818"/>
    <lineage>
        <taxon>Bacteria</taxon>
        <taxon>Pseudomonadati</taxon>
        <taxon>Bacteroidota</taxon>
        <taxon>Bacteroidia</taxon>
        <taxon>Bacteroidales</taxon>
        <taxon>Bacteroidaceae</taxon>
        <taxon>Bacteroides</taxon>
    </lineage>
</organism>
<evidence type="ECO:0000313" key="11">
    <source>
        <dbReference type="Proteomes" id="UP000283616"/>
    </source>
</evidence>
<evidence type="ECO:0000313" key="15">
    <source>
        <dbReference type="Proteomes" id="UP001156218"/>
    </source>
</evidence>
<accession>C6IHC2</accession>
<evidence type="ECO:0000313" key="10">
    <source>
        <dbReference type="Proteomes" id="UP000095576"/>
    </source>
</evidence>
<dbReference type="EC" id="2.3.1.-" evidence="2"/>
<evidence type="ECO:0000313" key="6">
    <source>
        <dbReference type="EMBL" id="MDC2236259.1"/>
    </source>
</evidence>
<dbReference type="AlphaFoldDB" id="A0A0P0FMA7"/>
<dbReference type="EMBL" id="WCSY01000009">
    <property type="protein sequence ID" value="KAB4313341.1"/>
    <property type="molecule type" value="Genomic_DNA"/>
</dbReference>
<reference evidence="6" key="5">
    <citation type="submission" date="2022-10" db="EMBL/GenBank/DDBJ databases">
        <title>Human gut microbiome strain richness.</title>
        <authorList>
            <person name="Chen-Liaw A."/>
        </authorList>
    </citation>
    <scope>NUCLEOTIDE SEQUENCE</scope>
    <source>
        <strain evidence="6">1001283st1_A3_1001283B150304_161114</strain>
    </source>
</reference>
<evidence type="ECO:0000313" key="4">
    <source>
        <dbReference type="EMBL" id="KAB4452314.1"/>
    </source>
</evidence>
<sequence length="147" mass="17241">MEIKKVISDKKEFLELLLLADEQESMIDRYLERGDMFVLYDNGLKACCVVTREGEGIYEIKNIATISFFQRQGYGKRLIQFLFDHYRGKCSELLVGTGDVPSTLSFYEHCGFTISHRLKNFFTDNYDHPMYEDGKQLVDMVYLKKTF</sequence>
<evidence type="ECO:0000313" key="2">
    <source>
        <dbReference type="EMBL" id="CUP67568.1"/>
    </source>
</evidence>
<dbReference type="KEGG" id="btho:Btheta7330_01971"/>
<dbReference type="EMBL" id="WCRY01000032">
    <property type="protein sequence ID" value="KAB4474010.1"/>
    <property type="molecule type" value="Genomic_DNA"/>
</dbReference>
<reference evidence="7 11" key="2">
    <citation type="submission" date="2018-08" db="EMBL/GenBank/DDBJ databases">
        <title>A genome reference for cultivated species of the human gut microbiota.</title>
        <authorList>
            <person name="Zou Y."/>
            <person name="Xue W."/>
            <person name="Luo G."/>
        </authorList>
    </citation>
    <scope>NUCLEOTIDE SEQUENCE [LARGE SCALE GENOMIC DNA]</scope>
    <source>
        <strain evidence="7 11">AF37-12</strain>
    </source>
</reference>
<evidence type="ECO:0000259" key="1">
    <source>
        <dbReference type="PROSITE" id="PS51186"/>
    </source>
</evidence>
<dbReference type="GeneID" id="60927235"/>
<gene>
    <name evidence="2" type="primary">yvbK</name>
    <name evidence="7" type="ORF">DW011_10085</name>
    <name evidence="2" type="ORF">ERS852511_02847</name>
    <name evidence="5" type="ORF">GAN91_23150</name>
    <name evidence="4" type="ORF">GAN93_11995</name>
    <name evidence="3" type="ORF">GAO51_10645</name>
    <name evidence="8" type="ORF">KQP68_24375</name>
    <name evidence="9" type="ORF">KQP74_09970</name>
    <name evidence="6" type="ORF">PO127_10935</name>
</gene>
<accession>A0A0P0FMA7</accession>
<keyword evidence="2" id="KW-0012">Acyltransferase</keyword>
<dbReference type="EMBL" id="CP083685">
    <property type="protein sequence ID" value="UYU92946.1"/>
    <property type="molecule type" value="Genomic_DNA"/>
</dbReference>
<reference evidence="12 13" key="3">
    <citation type="journal article" date="2019" name="Nat. Med.">
        <title>A library of human gut bacterial isolates paired with longitudinal multiomics data enables mechanistic microbiome research.</title>
        <authorList>
            <person name="Poyet M."/>
            <person name="Groussin M."/>
            <person name="Gibbons S.M."/>
            <person name="Avila-Pacheco J."/>
            <person name="Jiang X."/>
            <person name="Kearney S.M."/>
            <person name="Perrotta A.R."/>
            <person name="Berdy B."/>
            <person name="Zhao S."/>
            <person name="Lieberman T.D."/>
            <person name="Swanson P.K."/>
            <person name="Smith M."/>
            <person name="Roesemann S."/>
            <person name="Alexander J.E."/>
            <person name="Rich S.A."/>
            <person name="Livny J."/>
            <person name="Vlamakis H."/>
            <person name="Clish C."/>
            <person name="Bullock K."/>
            <person name="Deik A."/>
            <person name="Scott J."/>
            <person name="Pierce K.A."/>
            <person name="Xavier R.J."/>
            <person name="Alm E.J."/>
        </authorList>
    </citation>
    <scope>NUCLEOTIDE SEQUENCE [LARGE SCALE GENOMIC DNA]</scope>
    <source>
        <strain evidence="5 12">BIOML-A162</strain>
        <strain evidence="4 14">BIOML-A165</strain>
        <strain evidence="3 13">BIOML-A188</strain>
    </source>
</reference>
<dbReference type="PATRIC" id="fig|818.23.peg.2037"/>
<dbReference type="Proteomes" id="UP000095576">
    <property type="component" value="Unassembled WGS sequence"/>
</dbReference>
<evidence type="ECO:0000313" key="13">
    <source>
        <dbReference type="Proteomes" id="UP000440614"/>
    </source>
</evidence>
<evidence type="ECO:0000313" key="7">
    <source>
        <dbReference type="EMBL" id="RHL60098.1"/>
    </source>
</evidence>
<dbReference type="Proteomes" id="UP000436858">
    <property type="component" value="Unassembled WGS sequence"/>
</dbReference>
<dbReference type="OMA" id="KCGFRIQ"/>
<dbReference type="CDD" id="cd04301">
    <property type="entry name" value="NAT_SF"/>
    <property type="match status" value="1"/>
</dbReference>
<dbReference type="FunFam" id="3.40.630.30:FF:000165">
    <property type="entry name" value="IAA acetyltransferase"/>
    <property type="match status" value="1"/>
</dbReference>
<evidence type="ECO:0000313" key="3">
    <source>
        <dbReference type="EMBL" id="KAB4313341.1"/>
    </source>
</evidence>
<dbReference type="PROSITE" id="PS51186">
    <property type="entry name" value="GNAT"/>
    <property type="match status" value="1"/>
</dbReference>
<dbReference type="EMBL" id="CP083680">
    <property type="protein sequence ID" value="UYU66656.1"/>
    <property type="molecule type" value="Genomic_DNA"/>
</dbReference>
<evidence type="ECO:0000313" key="9">
    <source>
        <dbReference type="EMBL" id="UYU92946.1"/>
    </source>
</evidence>
<dbReference type="RefSeq" id="WP_008765003.1">
    <property type="nucleotide sequence ID" value="NZ_BAABXH010000001.1"/>
</dbReference>
<evidence type="ECO:0000313" key="14">
    <source>
        <dbReference type="Proteomes" id="UP000460317"/>
    </source>
</evidence>
<dbReference type="InterPro" id="IPR016181">
    <property type="entry name" value="Acyl_CoA_acyltransferase"/>
</dbReference>
<dbReference type="GO" id="GO:0016747">
    <property type="term" value="F:acyltransferase activity, transferring groups other than amino-acyl groups"/>
    <property type="evidence" value="ECO:0007669"/>
    <property type="project" value="InterPro"/>
</dbReference>
<dbReference type="EMBL" id="JAQNVG010000015">
    <property type="protein sequence ID" value="MDC2236259.1"/>
    <property type="molecule type" value="Genomic_DNA"/>
</dbReference>